<comment type="caution">
    <text evidence="1">The sequence shown here is derived from an EMBL/GenBank/DDBJ whole genome shotgun (WGS) entry which is preliminary data.</text>
</comment>
<dbReference type="EMBL" id="AWGH01000021">
    <property type="protein sequence ID" value="ODN90228.1"/>
    <property type="molecule type" value="Genomic_DNA"/>
</dbReference>
<accession>A0A1E3INW1</accession>
<proteinExistence type="predicted"/>
<evidence type="ECO:0000313" key="2">
    <source>
        <dbReference type="Proteomes" id="UP000094819"/>
    </source>
</evidence>
<protein>
    <recommendedName>
        <fullName evidence="3">Transposase domain-containing protein</fullName>
    </recommendedName>
</protein>
<evidence type="ECO:0008006" key="3">
    <source>
        <dbReference type="Google" id="ProtNLM"/>
    </source>
</evidence>
<organism evidence="1 2">
    <name type="scientific">Cryptococcus wingfieldii CBS 7118</name>
    <dbReference type="NCBI Taxonomy" id="1295528"/>
    <lineage>
        <taxon>Eukaryota</taxon>
        <taxon>Fungi</taxon>
        <taxon>Dikarya</taxon>
        <taxon>Basidiomycota</taxon>
        <taxon>Agaricomycotina</taxon>
        <taxon>Tremellomycetes</taxon>
        <taxon>Tremellales</taxon>
        <taxon>Cryptococcaceae</taxon>
        <taxon>Cryptococcus</taxon>
    </lineage>
</organism>
<gene>
    <name evidence="1" type="ORF">L198_06246</name>
</gene>
<dbReference type="PANTHER" id="PTHR31912">
    <property type="entry name" value="IP13529P"/>
    <property type="match status" value="1"/>
</dbReference>
<dbReference type="GeneID" id="30195458"/>
<dbReference type="RefSeq" id="XP_019029750.1">
    <property type="nucleotide sequence ID" value="XM_019178312.1"/>
</dbReference>
<keyword evidence="2" id="KW-1185">Reference proteome</keyword>
<reference evidence="1 2" key="1">
    <citation type="submission" date="2016-06" db="EMBL/GenBank/DDBJ databases">
        <title>Evolution of pathogenesis and genome organization in the Tremellales.</title>
        <authorList>
            <person name="Cuomo C."/>
            <person name="Litvintseva A."/>
            <person name="Heitman J."/>
            <person name="Chen Y."/>
            <person name="Sun S."/>
            <person name="Springer D."/>
            <person name="Dromer F."/>
            <person name="Young S."/>
            <person name="Zeng Q."/>
            <person name="Chapman S."/>
            <person name="Gujja S."/>
            <person name="Saif S."/>
            <person name="Birren B."/>
        </authorList>
    </citation>
    <scope>NUCLEOTIDE SEQUENCE [LARGE SCALE GENOMIC DNA]</scope>
    <source>
        <strain evidence="1 2">CBS 7118</strain>
    </source>
</reference>
<dbReference type="Proteomes" id="UP000094819">
    <property type="component" value="Unassembled WGS sequence"/>
</dbReference>
<dbReference type="AlphaFoldDB" id="A0A1E3INW1"/>
<name>A0A1E3INW1_9TREE</name>
<dbReference type="OrthoDB" id="3247418at2759"/>
<evidence type="ECO:0000313" key="1">
    <source>
        <dbReference type="EMBL" id="ODN90228.1"/>
    </source>
</evidence>
<dbReference type="PANTHER" id="PTHR31912:SF34">
    <property type="entry name" value="NOTOCHORD-RELATED PROTEIN"/>
    <property type="match status" value="1"/>
</dbReference>
<sequence length="899" mass="102769">MGDIAEPQLQRVLQELDRPIQSSASELQRNVKSVYKYLDINPVIIVNPKCPTKECQATFFDIADADELRKVPEACPECQTPLKDGQKFIGQHFPRQSLQAALEYLFSIEGIERLVEDQELLRKQQDERDKANPPSYLKDANIGKIYRHQLDGECYQQGGATADVHQRGCLVLTINIHIDWADPSKSRNRLPHSMGPILCQLADLPNQYRSKSTFAMLMGITPAPNEPPGCLLHRLLLALGVDILTGAYDGIWIRTPAHPNGRKVYIKIGAICCDRPAAIAIIGGGHYKSKKTPCLMCTIPASQLSSSSPFPAHLGSDHSEAMLNQQRKFLRQFDEAPQTSYQTHISRRAGRISQATQVYLEGVEKSVFKVPGHLSIFYLFPGFDKIRHAVADPMHTILEGLLLYYIRRVLIMGRLCKMPPLGWRPEDEGDAESAVGTESEMDEEELREVHERIVERSAASENPRQLEGYQRAAGRALKEDLDANPIIPKKLLTRLEAMMEQVIVPPYIDSVGKGFFTKQRKPTAAQWRTFGELFAIVRYTFQSAISEAQISRLHKLIDSFLELVIKLHPYLPARVTNFHVIRHIPDHIINHGPVYGWWLMAMERLNGRVKHVNMSGRNMFQEQVIAFRALLRERSAFLLLRRMLRSKGTNDQEPCMEELREGYKRGGIDSQLSEELETLGLFDNSGLDQRFSIDLLSRGPRTQAIEDKEVVIRLKRELQLNTETDFIDKFEFHHELAVRGYRFRPADPMFKSDWQIDPKVEIPRLITKKNAMSFLECRPAYRRFADHHAPARSGILWSVVGHKRRSRDGAMMTERLYAVTRWFKWQGEYGQANGYRYNQEATLDIYSYSDSVLDDPFFFEIRAATIGYLHPLALIRVPVEPNRPTGRQFILSIPIARHT</sequence>